<dbReference type="InterPro" id="IPR050100">
    <property type="entry name" value="TRAFAC_GTPase_members"/>
</dbReference>
<accession>A0AAF3FEV7</accession>
<comment type="catalytic activity">
    <reaction evidence="9">
        <text>GTP + H2O = GDP + phosphate + H(+)</text>
        <dbReference type="Rhea" id="RHEA:19669"/>
        <dbReference type="ChEBI" id="CHEBI:15377"/>
        <dbReference type="ChEBI" id="CHEBI:15378"/>
        <dbReference type="ChEBI" id="CHEBI:37565"/>
        <dbReference type="ChEBI" id="CHEBI:43474"/>
        <dbReference type="ChEBI" id="CHEBI:58189"/>
    </reaction>
    <physiologicalReaction direction="left-to-right" evidence="9">
        <dbReference type="Rhea" id="RHEA:19670"/>
    </physiologicalReaction>
</comment>
<proteinExistence type="inferred from homology"/>
<dbReference type="FunFam" id="2.40.30.10:FF:000070">
    <property type="entry name" value="Translation elongation factor EF-1 subunit"/>
    <property type="match status" value="1"/>
</dbReference>
<reference evidence="13" key="1">
    <citation type="submission" date="2024-02" db="UniProtKB">
        <authorList>
            <consortium name="WormBaseParasite"/>
        </authorList>
    </citation>
    <scope>IDENTIFICATION</scope>
</reference>
<protein>
    <submittedName>
        <fullName evidence="13">Tr-type G domain-containing protein</fullName>
    </submittedName>
</protein>
<dbReference type="InterPro" id="IPR009000">
    <property type="entry name" value="Transl_B-barrel_sf"/>
</dbReference>
<evidence type="ECO:0000256" key="4">
    <source>
        <dbReference type="ARBA" id="ARBA00022553"/>
    </source>
</evidence>
<dbReference type="InterPro" id="IPR009001">
    <property type="entry name" value="Transl_elong_EF1A/Init_IF2_C"/>
</dbReference>
<evidence type="ECO:0000256" key="8">
    <source>
        <dbReference type="ARBA" id="ARBA00023134"/>
    </source>
</evidence>
<evidence type="ECO:0000256" key="5">
    <source>
        <dbReference type="ARBA" id="ARBA00022741"/>
    </source>
</evidence>
<evidence type="ECO:0000256" key="2">
    <source>
        <dbReference type="ARBA" id="ARBA00007249"/>
    </source>
</evidence>
<dbReference type="Pfam" id="PF00009">
    <property type="entry name" value="GTP_EFTU"/>
    <property type="match status" value="1"/>
</dbReference>
<dbReference type="FunFam" id="3.40.50.300:FF:000204">
    <property type="entry name" value="Translation elongation factor Tu"/>
    <property type="match status" value="1"/>
</dbReference>
<feature type="domain" description="Tr-type G" evidence="11">
    <location>
        <begin position="208"/>
        <end position="431"/>
    </location>
</feature>
<evidence type="ECO:0000256" key="7">
    <source>
        <dbReference type="ARBA" id="ARBA00022917"/>
    </source>
</evidence>
<evidence type="ECO:0000256" key="9">
    <source>
        <dbReference type="ARBA" id="ARBA00049117"/>
    </source>
</evidence>
<keyword evidence="3" id="KW-0963">Cytoplasm</keyword>
<name>A0AAF3FEV7_9BILA</name>
<comment type="subcellular location">
    <subcellularLocation>
        <location evidence="1">Cytoplasm</location>
    </subcellularLocation>
</comment>
<evidence type="ECO:0000256" key="10">
    <source>
        <dbReference type="SAM" id="MobiDB-lite"/>
    </source>
</evidence>
<keyword evidence="12" id="KW-1185">Reference proteome</keyword>
<evidence type="ECO:0000256" key="6">
    <source>
        <dbReference type="ARBA" id="ARBA00022801"/>
    </source>
</evidence>
<feature type="region of interest" description="Disordered" evidence="10">
    <location>
        <begin position="147"/>
        <end position="184"/>
    </location>
</feature>
<keyword evidence="6" id="KW-0378">Hydrolase</keyword>
<dbReference type="CDD" id="cd01883">
    <property type="entry name" value="EF1_alpha"/>
    <property type="match status" value="1"/>
</dbReference>
<dbReference type="GO" id="GO:0005737">
    <property type="term" value="C:cytoplasm"/>
    <property type="evidence" value="ECO:0007669"/>
    <property type="project" value="UniProtKB-SubCell"/>
</dbReference>
<dbReference type="Gene3D" id="2.40.30.10">
    <property type="entry name" value="Translation factors"/>
    <property type="match status" value="2"/>
</dbReference>
<keyword evidence="8" id="KW-0342">GTP-binding</keyword>
<evidence type="ECO:0000256" key="1">
    <source>
        <dbReference type="ARBA" id="ARBA00004496"/>
    </source>
</evidence>
<evidence type="ECO:0000256" key="3">
    <source>
        <dbReference type="ARBA" id="ARBA00022490"/>
    </source>
</evidence>
<dbReference type="GO" id="GO:0005525">
    <property type="term" value="F:GTP binding"/>
    <property type="evidence" value="ECO:0007669"/>
    <property type="project" value="UniProtKB-KW"/>
</dbReference>
<dbReference type="GO" id="GO:0006412">
    <property type="term" value="P:translation"/>
    <property type="evidence" value="ECO:0007669"/>
    <property type="project" value="UniProtKB-KW"/>
</dbReference>
<dbReference type="PANTHER" id="PTHR23115">
    <property type="entry name" value="TRANSLATION FACTOR"/>
    <property type="match status" value="1"/>
</dbReference>
<dbReference type="Gene3D" id="3.40.50.300">
    <property type="entry name" value="P-loop containing nucleotide triphosphate hydrolases"/>
    <property type="match status" value="1"/>
</dbReference>
<dbReference type="PRINTS" id="PR00315">
    <property type="entry name" value="ELONGATNFCT"/>
</dbReference>
<dbReference type="InterPro" id="IPR027417">
    <property type="entry name" value="P-loop_NTPase"/>
</dbReference>
<dbReference type="CDD" id="cd04093">
    <property type="entry name" value="HBS1_C_III"/>
    <property type="match status" value="1"/>
</dbReference>
<keyword evidence="4" id="KW-0597">Phosphoprotein</keyword>
<dbReference type="AlphaFoldDB" id="A0AAF3FEV7"/>
<dbReference type="Pfam" id="PF22594">
    <property type="entry name" value="GTP-eEF1A_C"/>
    <property type="match status" value="1"/>
</dbReference>
<dbReference type="InterPro" id="IPR054696">
    <property type="entry name" value="GTP-eEF1A_C"/>
</dbReference>
<feature type="region of interest" description="Disordered" evidence="10">
    <location>
        <begin position="79"/>
        <end position="116"/>
    </location>
</feature>
<organism evidence="12 13">
    <name type="scientific">Mesorhabditis belari</name>
    <dbReference type="NCBI Taxonomy" id="2138241"/>
    <lineage>
        <taxon>Eukaryota</taxon>
        <taxon>Metazoa</taxon>
        <taxon>Ecdysozoa</taxon>
        <taxon>Nematoda</taxon>
        <taxon>Chromadorea</taxon>
        <taxon>Rhabditida</taxon>
        <taxon>Rhabditina</taxon>
        <taxon>Rhabditomorpha</taxon>
        <taxon>Rhabditoidea</taxon>
        <taxon>Rhabditidae</taxon>
        <taxon>Mesorhabditinae</taxon>
        <taxon>Mesorhabditis</taxon>
    </lineage>
</organism>
<keyword evidence="7" id="KW-0648">Protein biosynthesis</keyword>
<dbReference type="Proteomes" id="UP000887575">
    <property type="component" value="Unassembled WGS sequence"/>
</dbReference>
<dbReference type="SUPFAM" id="SSF50465">
    <property type="entry name" value="EF-Tu/eEF-1alpha/eIF2-gamma C-terminal domain"/>
    <property type="match status" value="1"/>
</dbReference>
<dbReference type="SUPFAM" id="SSF52540">
    <property type="entry name" value="P-loop containing nucleoside triphosphate hydrolases"/>
    <property type="match status" value="1"/>
</dbReference>
<dbReference type="GO" id="GO:0003924">
    <property type="term" value="F:GTPase activity"/>
    <property type="evidence" value="ECO:0007669"/>
    <property type="project" value="InterPro"/>
</dbReference>
<keyword evidence="5" id="KW-0547">Nucleotide-binding</keyword>
<evidence type="ECO:0000313" key="13">
    <source>
        <dbReference type="WBParaSite" id="MBELARI_LOCUS5346"/>
    </source>
</evidence>
<comment type="similarity">
    <text evidence="2">Belongs to the TRAFAC class translation factor GTPase superfamily. Classic translation factor GTPase family. EF-Tu/EF-1A subfamily.</text>
</comment>
<sequence>MNYEDEFSQDEDDDQDFLLDDENYAMSPSASQFMYRRQRLSSTNSGVVQNVPKLMDFIPDDIDKKHDEMFQFEDDVKLSYQDIPPPPGLSLKPGNLPPSGFGPSTSQGKPPATVKPIGFSITRIGEPMTQPMEEVEKPKPFAVEKLKASEPGKRSSSKSPSRQAKADGWEPPKGLTPNASSHRLSQLAAISSAPATPKRQRRRDAATKELVNLVVVGHVDAGKSTLMGHILCKLNFVDQKTIHKYKQESSRQGKASFAFAWVLDETDEERNRGITMDIARTFFETKHRRIVLLDAPGHRDFIPNMITGASQADAALLVVNANIGEFESGFDKGGQTREHAMLLRSLGVSQLIVAVNQLDKVEWSQDRYKDVESQIKVFLERTAGFTNIKFVPCSGLSGENLIERPNESCDLRKWYNGPCLIELIDELQAPKRVVDGPLRAIINDIFKSTSTSLSVSVKVESGEIQVNDKLYIMPNADQALVKAVTNDDGGASDCVYAGDQALLTLFGAFEPDTIHPGHVLTSGGKDALMPGRRFMARIVVFDIPIPIMKGTKAELFCHSLCEPVTFVKLVSEISKNNGKVLKERPRCLARNKSGMVVIETERDVAIEPYTVCKPLGRITIRLNGQTIAAGIIESRTD</sequence>
<evidence type="ECO:0000259" key="11">
    <source>
        <dbReference type="PROSITE" id="PS51722"/>
    </source>
</evidence>
<dbReference type="InterPro" id="IPR000795">
    <property type="entry name" value="T_Tr_GTP-bd_dom"/>
</dbReference>
<evidence type="ECO:0000313" key="12">
    <source>
        <dbReference type="Proteomes" id="UP000887575"/>
    </source>
</evidence>
<dbReference type="WBParaSite" id="MBELARI_LOCUS5346">
    <property type="protein sequence ID" value="MBELARI_LOCUS5346"/>
    <property type="gene ID" value="MBELARI_LOCUS5346"/>
</dbReference>
<dbReference type="PROSITE" id="PS51722">
    <property type="entry name" value="G_TR_2"/>
    <property type="match status" value="1"/>
</dbReference>
<dbReference type="SUPFAM" id="SSF50447">
    <property type="entry name" value="Translation proteins"/>
    <property type="match status" value="1"/>
</dbReference>